<dbReference type="EC" id="2.3.-.-" evidence="2"/>
<organism evidence="2 3">
    <name type="scientific">Rhodocista pekingensis</name>
    <dbReference type="NCBI Taxonomy" id="201185"/>
    <lineage>
        <taxon>Bacteria</taxon>
        <taxon>Pseudomonadati</taxon>
        <taxon>Pseudomonadota</taxon>
        <taxon>Alphaproteobacteria</taxon>
        <taxon>Rhodospirillales</taxon>
        <taxon>Azospirillaceae</taxon>
        <taxon>Rhodocista</taxon>
    </lineage>
</organism>
<comment type="caution">
    <text evidence="2">The sequence shown here is derived from an EMBL/GenBank/DDBJ whole genome shotgun (WGS) entry which is preliminary data.</text>
</comment>
<sequence length="232" mass="25373">MLAEFGVRDAVSYAVYRLLGRSGGWLGFYRYVFHAQPVAAVPRVPPRRAAGLPVRRLSPGDPALAALGLDAAAQAHRFGQGAVCLAAFRGEEPLGCIWLCLGPFREDEVRCRFEPLPAGTACWDLGVFVRPEHRAGFAFARLWDAADAFLRERGVRWSVSRISAFNPASRRAHERLGARPVGTASFLCLGPVQLTVSSLRPFPHLSLRRDRLPVLRPPVPELPDPPPAPDGP</sequence>
<feature type="domain" description="N-acetyltransferase" evidence="1">
    <location>
        <begin position="81"/>
        <end position="179"/>
    </location>
</feature>
<name>A0ABW2KZ02_9PROT</name>
<keyword evidence="2" id="KW-0012">Acyltransferase</keyword>
<dbReference type="EMBL" id="JBHTCM010000028">
    <property type="protein sequence ID" value="MFC7335324.1"/>
    <property type="molecule type" value="Genomic_DNA"/>
</dbReference>
<evidence type="ECO:0000313" key="3">
    <source>
        <dbReference type="Proteomes" id="UP001596456"/>
    </source>
</evidence>
<reference evidence="3" key="1">
    <citation type="journal article" date="2019" name="Int. J. Syst. Evol. Microbiol.">
        <title>The Global Catalogue of Microorganisms (GCM) 10K type strain sequencing project: providing services to taxonomists for standard genome sequencing and annotation.</title>
        <authorList>
            <consortium name="The Broad Institute Genomics Platform"/>
            <consortium name="The Broad Institute Genome Sequencing Center for Infectious Disease"/>
            <person name="Wu L."/>
            <person name="Ma J."/>
        </authorList>
    </citation>
    <scope>NUCLEOTIDE SEQUENCE [LARGE SCALE GENOMIC DNA]</scope>
    <source>
        <strain evidence="3">CGMCC 1.16275</strain>
    </source>
</reference>
<dbReference type="Gene3D" id="3.40.630.30">
    <property type="match status" value="1"/>
</dbReference>
<keyword evidence="2" id="KW-0808">Transferase</keyword>
<evidence type="ECO:0000313" key="2">
    <source>
        <dbReference type="EMBL" id="MFC7335324.1"/>
    </source>
</evidence>
<protein>
    <submittedName>
        <fullName evidence="2">GNAT family N-acetyltransferase</fullName>
        <ecNumber evidence="2">2.3.-.-</ecNumber>
    </submittedName>
</protein>
<dbReference type="Pfam" id="PF13302">
    <property type="entry name" value="Acetyltransf_3"/>
    <property type="match status" value="1"/>
</dbReference>
<dbReference type="Proteomes" id="UP001596456">
    <property type="component" value="Unassembled WGS sequence"/>
</dbReference>
<dbReference type="InterPro" id="IPR016181">
    <property type="entry name" value="Acyl_CoA_acyltransferase"/>
</dbReference>
<accession>A0ABW2KZ02</accession>
<dbReference type="InterPro" id="IPR000182">
    <property type="entry name" value="GNAT_dom"/>
</dbReference>
<evidence type="ECO:0000259" key="1">
    <source>
        <dbReference type="Pfam" id="PF13302"/>
    </source>
</evidence>
<dbReference type="RefSeq" id="WP_377360878.1">
    <property type="nucleotide sequence ID" value="NZ_JBHTCM010000028.1"/>
</dbReference>
<dbReference type="GO" id="GO:0016746">
    <property type="term" value="F:acyltransferase activity"/>
    <property type="evidence" value="ECO:0007669"/>
    <property type="project" value="UniProtKB-KW"/>
</dbReference>
<proteinExistence type="predicted"/>
<keyword evidence="3" id="KW-1185">Reference proteome</keyword>
<gene>
    <name evidence="2" type="ORF">ACFQPS_19305</name>
</gene>
<dbReference type="SUPFAM" id="SSF55729">
    <property type="entry name" value="Acyl-CoA N-acyltransferases (Nat)"/>
    <property type="match status" value="1"/>
</dbReference>